<dbReference type="RefSeq" id="WP_147481443.1">
    <property type="nucleotide sequence ID" value="NZ_JBHSKC010000033.1"/>
</dbReference>
<keyword evidence="3" id="KW-1185">Reference proteome</keyword>
<proteinExistence type="predicted"/>
<dbReference type="OrthoDB" id="3478151at2"/>
<evidence type="ECO:0000256" key="1">
    <source>
        <dbReference type="SAM" id="MobiDB-lite"/>
    </source>
</evidence>
<gene>
    <name evidence="2" type="ORF">EBO15_10350</name>
</gene>
<sequence>MKHNGRPPISVSALPLNHVNLRRPDGERPDGERTMIVCPDCGTWVSLKRHLVLPHRISRYTDKQIRNFALGRRPAPAARRQERCPGSAQRVITDLAYETWRARLAEGIADASTRRSARTMVKPTPALAPSLTQMAAARRDRERATRPSRARALVTAGTPTNAV</sequence>
<organism evidence="2 3">
    <name type="scientific">Actinomadura harenae</name>
    <dbReference type="NCBI Taxonomy" id="2483351"/>
    <lineage>
        <taxon>Bacteria</taxon>
        <taxon>Bacillati</taxon>
        <taxon>Actinomycetota</taxon>
        <taxon>Actinomycetes</taxon>
        <taxon>Streptosporangiales</taxon>
        <taxon>Thermomonosporaceae</taxon>
        <taxon>Actinomadura</taxon>
    </lineage>
</organism>
<dbReference type="EMBL" id="RFFG01000014">
    <property type="protein sequence ID" value="RMI45318.1"/>
    <property type="molecule type" value="Genomic_DNA"/>
</dbReference>
<dbReference type="Proteomes" id="UP000282674">
    <property type="component" value="Unassembled WGS sequence"/>
</dbReference>
<feature type="region of interest" description="Disordered" evidence="1">
    <location>
        <begin position="132"/>
        <end position="163"/>
    </location>
</feature>
<dbReference type="AlphaFoldDB" id="A0A3M2MDM9"/>
<protein>
    <submittedName>
        <fullName evidence="2">Uncharacterized protein</fullName>
    </submittedName>
</protein>
<reference evidence="2 3" key="1">
    <citation type="submission" date="2018-10" db="EMBL/GenBank/DDBJ databases">
        <title>Isolation from soil.</title>
        <authorList>
            <person name="Hu J."/>
        </authorList>
    </citation>
    <scope>NUCLEOTIDE SEQUENCE [LARGE SCALE GENOMIC DNA]</scope>
    <source>
        <strain evidence="2 3">NEAU-Ht49</strain>
    </source>
</reference>
<evidence type="ECO:0000313" key="3">
    <source>
        <dbReference type="Proteomes" id="UP000282674"/>
    </source>
</evidence>
<name>A0A3M2MDM9_9ACTN</name>
<evidence type="ECO:0000313" key="2">
    <source>
        <dbReference type="EMBL" id="RMI45318.1"/>
    </source>
</evidence>
<accession>A0A3M2MDM9</accession>
<comment type="caution">
    <text evidence="2">The sequence shown here is derived from an EMBL/GenBank/DDBJ whole genome shotgun (WGS) entry which is preliminary data.</text>
</comment>